<gene>
    <name evidence="2" type="ORF">HMPREF1043_0006</name>
</gene>
<dbReference type="Pfam" id="PF20469">
    <property type="entry name" value="OLD-like_TOPRIM"/>
    <property type="match status" value="1"/>
</dbReference>
<evidence type="ECO:0000313" key="3">
    <source>
        <dbReference type="Proteomes" id="UP000003245"/>
    </source>
</evidence>
<dbReference type="AlphaFoldDB" id="I0S4Y0"/>
<evidence type="ECO:0000313" key="2">
    <source>
        <dbReference type="EMBL" id="EID18433.1"/>
    </source>
</evidence>
<evidence type="ECO:0000259" key="1">
    <source>
        <dbReference type="Pfam" id="PF20469"/>
    </source>
</evidence>
<reference evidence="2 3" key="1">
    <citation type="submission" date="2012-01" db="EMBL/GenBank/DDBJ databases">
        <authorList>
            <person name="Harkins D.M."/>
            <person name="Madupu R."/>
            <person name="Durkin A.S."/>
            <person name="Torralba M."/>
            <person name="Methe B."/>
            <person name="Sutton G.G."/>
            <person name="Nelson K.E."/>
        </authorList>
    </citation>
    <scope>NUCLEOTIDE SEQUENCE [LARGE SCALE GENOMIC DNA]</scope>
    <source>
        <strain evidence="2 3">CCUG 39159</strain>
    </source>
</reference>
<dbReference type="PATRIC" id="fig|1095729.3.peg.2277"/>
<name>I0S4Y0_STRAP</name>
<dbReference type="InterPro" id="IPR034139">
    <property type="entry name" value="TOPRIM_OLD"/>
</dbReference>
<proteinExistence type="predicted"/>
<feature type="domain" description="OLD protein-like TOPRIM" evidence="1">
    <location>
        <begin position="18"/>
        <end position="83"/>
    </location>
</feature>
<organism evidence="2 3">
    <name type="scientific">Streptococcus anginosus subsp. whileyi CCUG 39159</name>
    <dbReference type="NCBI Taxonomy" id="1095729"/>
    <lineage>
        <taxon>Bacteria</taxon>
        <taxon>Bacillati</taxon>
        <taxon>Bacillota</taxon>
        <taxon>Bacilli</taxon>
        <taxon>Lactobacillales</taxon>
        <taxon>Streptococcaceae</taxon>
        <taxon>Streptococcus</taxon>
        <taxon>Streptococcus anginosus group</taxon>
    </lineage>
</organism>
<dbReference type="Proteomes" id="UP000003245">
    <property type="component" value="Unassembled WGS sequence"/>
</dbReference>
<comment type="caution">
    <text evidence="2">The sequence shown here is derived from an EMBL/GenBank/DDBJ whole genome shotgun (WGS) entry which is preliminary data.</text>
</comment>
<sequence length="237" mass="26859">MDRDKYYKFHERRNSEFFFADFVVVTESPIDSRVIETLLESAHEDLSSYGANLIALDGVQSIVYMYHLLRELDIPFYFIVDKDYFLPYKNGSRKDSLRSDGTPIFTTEPQQNSVLRHLFPSSDDMNRVVGYLLGDHRAALEELDKVGFFSFRYSLEVDLVGAVTPRDRLFDAARLVGGNRTVGKLLVNNMGSVKSQENLLNAVAGLPASALPQTFKWLRRELPRKAKAANAGLQVTP</sequence>
<protein>
    <recommendedName>
        <fullName evidence="1">OLD protein-like TOPRIM domain-containing protein</fullName>
    </recommendedName>
</protein>
<dbReference type="EMBL" id="AICP01000083">
    <property type="protein sequence ID" value="EID18433.1"/>
    <property type="molecule type" value="Genomic_DNA"/>
</dbReference>
<keyword evidence="3" id="KW-1185">Reference proteome</keyword>
<accession>I0S4Y0</accession>